<sequence>MKLTAKGGTYVSPQINQGSFAGAFVEDIAINHRRRDHYLSVTFGLCYEQEGKVHTLAKSNLIFKGLENEIGIPGRTSNQASWVDVPNPDYDPNFVGDENTTPEEYEQKTLAYFRKNLIDYLAANNGQLGPNDVIVDYGYPTYERVMDFFQGGNIDNPELIVSNPIAIGFLLSKLIINSEPVGQQFQLVV</sequence>
<keyword evidence="2" id="KW-1185">Reference proteome</keyword>
<dbReference type="EMBL" id="JAJGMW010000002">
    <property type="protein sequence ID" value="MCC4211338.1"/>
    <property type="molecule type" value="Genomic_DNA"/>
</dbReference>
<evidence type="ECO:0000313" key="1">
    <source>
        <dbReference type="EMBL" id="MCC4211338.1"/>
    </source>
</evidence>
<accession>A0ABS8GNU1</accession>
<name>A0ABS8GNU1_9FLAO</name>
<proteinExistence type="predicted"/>
<gene>
    <name evidence="1" type="ORF">LLW17_01290</name>
</gene>
<protein>
    <submittedName>
        <fullName evidence="1">Uncharacterized protein</fullName>
    </submittedName>
</protein>
<evidence type="ECO:0000313" key="2">
    <source>
        <dbReference type="Proteomes" id="UP001197770"/>
    </source>
</evidence>
<dbReference type="RefSeq" id="WP_228228459.1">
    <property type="nucleotide sequence ID" value="NZ_JAJGMW010000002.1"/>
</dbReference>
<dbReference type="Proteomes" id="UP001197770">
    <property type="component" value="Unassembled WGS sequence"/>
</dbReference>
<reference evidence="1 2" key="1">
    <citation type="submission" date="2021-11" db="EMBL/GenBank/DDBJ databases">
        <title>Seasonal and diel survey of microbial diversity of the Tyrrhenian coast.</title>
        <authorList>
            <person name="Gattoni G."/>
            <person name="Corral P."/>
        </authorList>
    </citation>
    <scope>NUCLEOTIDE SEQUENCE [LARGE SCALE GENOMIC DNA]</scope>
    <source>
        <strain evidence="1 2">Mr9</strain>
    </source>
</reference>
<comment type="caution">
    <text evidence="1">The sequence shown here is derived from an EMBL/GenBank/DDBJ whole genome shotgun (WGS) entry which is preliminary data.</text>
</comment>
<organism evidence="1 2">
    <name type="scientific">Leeuwenhoekiella parthenopeia</name>
    <dbReference type="NCBI Taxonomy" id="2890320"/>
    <lineage>
        <taxon>Bacteria</taxon>
        <taxon>Pseudomonadati</taxon>
        <taxon>Bacteroidota</taxon>
        <taxon>Flavobacteriia</taxon>
        <taxon>Flavobacteriales</taxon>
        <taxon>Flavobacteriaceae</taxon>
        <taxon>Leeuwenhoekiella</taxon>
    </lineage>
</organism>